<gene>
    <name evidence="16" type="ORF">J2851_002179</name>
</gene>
<keyword evidence="9" id="KW-0283">Flagellar rotation</keyword>
<dbReference type="CDD" id="cd17908">
    <property type="entry name" value="FliM"/>
    <property type="match status" value="1"/>
</dbReference>
<evidence type="ECO:0000256" key="4">
    <source>
        <dbReference type="ARBA" id="ARBA00011049"/>
    </source>
</evidence>
<evidence type="ECO:0000256" key="8">
    <source>
        <dbReference type="ARBA" id="ARBA00022519"/>
    </source>
</evidence>
<comment type="function">
    <text evidence="12">FliM is one of three proteins (FliG, FliN, FliM) that forms the rotor-mounted switch complex (C ring), located at the base of the basal body. This complex interacts with the CheY and CheZ chemotaxis proteins, in addition to contacting components of the motor that determine the direction of flagellar rotation.</text>
</comment>
<evidence type="ECO:0000256" key="1">
    <source>
        <dbReference type="ARBA" id="ARBA00004117"/>
    </source>
</evidence>
<evidence type="ECO:0000256" key="12">
    <source>
        <dbReference type="ARBA" id="ARBA00025044"/>
    </source>
</evidence>
<protein>
    <recommendedName>
        <fullName evidence="5">Flagellar motor switch protein FliM</fullName>
    </recommendedName>
</protein>
<accession>A0ABS4SIL9</accession>
<dbReference type="Proteomes" id="UP000781958">
    <property type="component" value="Unassembled WGS sequence"/>
</dbReference>
<feature type="domain" description="Flagellar motor switch protein FliN-like C-terminal" evidence="14">
    <location>
        <begin position="478"/>
        <end position="545"/>
    </location>
</feature>
<evidence type="ECO:0000256" key="9">
    <source>
        <dbReference type="ARBA" id="ARBA00022779"/>
    </source>
</evidence>
<evidence type="ECO:0000256" key="6">
    <source>
        <dbReference type="ARBA" id="ARBA00022475"/>
    </source>
</evidence>
<feature type="region of interest" description="Disordered" evidence="13">
    <location>
        <begin position="122"/>
        <end position="146"/>
    </location>
</feature>
<dbReference type="Pfam" id="PF01052">
    <property type="entry name" value="FliMN_C"/>
    <property type="match status" value="2"/>
</dbReference>
<keyword evidence="11" id="KW-0975">Bacterial flagellum</keyword>
<evidence type="ECO:0000313" key="16">
    <source>
        <dbReference type="EMBL" id="MBP2292409.1"/>
    </source>
</evidence>
<evidence type="ECO:0000256" key="13">
    <source>
        <dbReference type="SAM" id="MobiDB-lite"/>
    </source>
</evidence>
<feature type="domain" description="Flagellar motor switch protein FliG middle" evidence="15">
    <location>
        <begin position="28"/>
        <end position="94"/>
    </location>
</feature>
<comment type="similarity">
    <text evidence="3">Belongs to the FliN/MopA/SpaO family.</text>
</comment>
<keyword evidence="16" id="KW-0966">Cell projection</keyword>
<keyword evidence="7" id="KW-0145">Chemotaxis</keyword>
<dbReference type="Gene3D" id="3.40.1550.10">
    <property type="entry name" value="CheC-like"/>
    <property type="match status" value="1"/>
</dbReference>
<organism evidence="16 17">
    <name type="scientific">Azospirillum rugosum</name>
    <dbReference type="NCBI Taxonomy" id="416170"/>
    <lineage>
        <taxon>Bacteria</taxon>
        <taxon>Pseudomonadati</taxon>
        <taxon>Pseudomonadota</taxon>
        <taxon>Alphaproteobacteria</taxon>
        <taxon>Rhodospirillales</taxon>
        <taxon>Azospirillaceae</taxon>
        <taxon>Azospirillum</taxon>
    </lineage>
</organism>
<evidence type="ECO:0000313" key="17">
    <source>
        <dbReference type="Proteomes" id="UP000781958"/>
    </source>
</evidence>
<dbReference type="Pfam" id="PF02154">
    <property type="entry name" value="FliM"/>
    <property type="match status" value="1"/>
</dbReference>
<dbReference type="EMBL" id="JAGINP010000006">
    <property type="protein sequence ID" value="MBP2292409.1"/>
    <property type="molecule type" value="Genomic_DNA"/>
</dbReference>
<keyword evidence="16" id="KW-0969">Cilium</keyword>
<evidence type="ECO:0000256" key="7">
    <source>
        <dbReference type="ARBA" id="ARBA00022500"/>
    </source>
</evidence>
<keyword evidence="6" id="KW-1003">Cell membrane</keyword>
<dbReference type="Pfam" id="PF14841">
    <property type="entry name" value="FliG_M"/>
    <property type="match status" value="1"/>
</dbReference>
<dbReference type="PANTHER" id="PTHR30034:SF3">
    <property type="entry name" value="FLAGELLAR MOTOR SWITCH PROTEIN FLIM"/>
    <property type="match status" value="1"/>
</dbReference>
<comment type="similarity">
    <text evidence="4">Belongs to the FliM family.</text>
</comment>
<dbReference type="InterPro" id="IPR001172">
    <property type="entry name" value="FliN_T3SS_HrcQb"/>
</dbReference>
<dbReference type="Gene3D" id="2.30.330.10">
    <property type="entry name" value="SpoA-like"/>
    <property type="match status" value="2"/>
</dbReference>
<dbReference type="InterPro" id="IPR036429">
    <property type="entry name" value="SpoA-like_sf"/>
</dbReference>
<evidence type="ECO:0000256" key="11">
    <source>
        <dbReference type="ARBA" id="ARBA00023143"/>
    </source>
</evidence>
<sequence length="555" mass="58317">MGGANGASENRVSEDTVWAWLADVPAARLVRWLEPQAPQTVAALLLLLPPDRAAELLSGLSDEMRARALRGMAVTRPAEPEALAMLERVLRADLLDRPEPVGGDRTAEVARIIGHLPPDQRDSAAAALQSQVPPPPPVAPGPVSGSDAAPVLPPLAPGLAAMLNTREVRVDRLPMLEVVMDRFVRLLSSSLRPNSGQAGGGLAEVGLEALRSVRFGDWMNATDALLLAVFRAEPWDGYALLVLHGDLLDSLVEIGLGGSPEAAGLRLARRQPNSLDRAFAEAFVRAALGELAVAFEPIGTVAFPLDRLEDSSRHACITRPHNACFVADLVLTAPCRAGRFELLIPYGTLEPVRAALGRMFMGERFGRDPRWEAHLRAEVARAAVRVQAVAGTADVPLGELLSWRPGAVVRFDDQPGDKVALTVDGLVVARGVLGQQGTRWAVGIGVGSPSLAAVPLPDIGSEVGPEPSPAGRGALPFQDIPVRVSVVVGAADLSLAAVQELTAGGTIALDREVGDPVDLIAEDRVVARGERVVRSGRVAVRLTAVLPAGAAPSPV</sequence>
<dbReference type="SUPFAM" id="SSF101801">
    <property type="entry name" value="Surface presentation of antigens (SPOA)"/>
    <property type="match status" value="2"/>
</dbReference>
<dbReference type="InterPro" id="IPR011002">
    <property type="entry name" value="FliG_a-hlx"/>
</dbReference>
<dbReference type="InterPro" id="IPR032779">
    <property type="entry name" value="FliG_M"/>
</dbReference>
<comment type="caution">
    <text evidence="16">The sequence shown here is derived from an EMBL/GenBank/DDBJ whole genome shotgun (WGS) entry which is preliminary data.</text>
</comment>
<keyword evidence="16" id="KW-0282">Flagellum</keyword>
<evidence type="ECO:0000256" key="2">
    <source>
        <dbReference type="ARBA" id="ARBA00004417"/>
    </source>
</evidence>
<dbReference type="InterPro" id="IPR001543">
    <property type="entry name" value="FliN-like_C"/>
</dbReference>
<keyword evidence="17" id="KW-1185">Reference proteome</keyword>
<dbReference type="RefSeq" id="WP_209766273.1">
    <property type="nucleotide sequence ID" value="NZ_JAGINP010000006.1"/>
</dbReference>
<evidence type="ECO:0000256" key="10">
    <source>
        <dbReference type="ARBA" id="ARBA00023136"/>
    </source>
</evidence>
<evidence type="ECO:0000259" key="14">
    <source>
        <dbReference type="Pfam" id="PF01052"/>
    </source>
</evidence>
<feature type="domain" description="Flagellar motor switch protein FliN-like C-terminal" evidence="14">
    <location>
        <begin position="378"/>
        <end position="444"/>
    </location>
</feature>
<dbReference type="Gene3D" id="1.10.220.30">
    <property type="match status" value="1"/>
</dbReference>
<dbReference type="InterPro" id="IPR001689">
    <property type="entry name" value="Flag_FliM"/>
</dbReference>
<evidence type="ECO:0000259" key="15">
    <source>
        <dbReference type="Pfam" id="PF14841"/>
    </source>
</evidence>
<reference evidence="16 17" key="1">
    <citation type="submission" date="2021-03" db="EMBL/GenBank/DDBJ databases">
        <title>Genomic Encyclopedia of Type Strains, Phase III (KMG-III): the genomes of soil and plant-associated and newly described type strains.</title>
        <authorList>
            <person name="Whitman W."/>
        </authorList>
    </citation>
    <scope>NUCLEOTIDE SEQUENCE [LARGE SCALE GENOMIC DNA]</scope>
    <source>
        <strain evidence="16 17">IMMIB AFH-6</strain>
    </source>
</reference>
<dbReference type="PANTHER" id="PTHR30034">
    <property type="entry name" value="FLAGELLAR MOTOR SWITCH PROTEIN FLIM"/>
    <property type="match status" value="1"/>
</dbReference>
<keyword evidence="10" id="KW-0472">Membrane</keyword>
<dbReference type="PRINTS" id="PR00956">
    <property type="entry name" value="FLGMOTORFLIN"/>
</dbReference>
<evidence type="ECO:0000256" key="5">
    <source>
        <dbReference type="ARBA" id="ARBA00021898"/>
    </source>
</evidence>
<proteinExistence type="inferred from homology"/>
<evidence type="ECO:0000256" key="3">
    <source>
        <dbReference type="ARBA" id="ARBA00009226"/>
    </source>
</evidence>
<name>A0ABS4SIL9_9PROT</name>
<keyword evidence="8" id="KW-0997">Cell inner membrane</keyword>
<dbReference type="InterPro" id="IPR028976">
    <property type="entry name" value="CheC-like_sf"/>
</dbReference>
<comment type="subcellular location">
    <subcellularLocation>
        <location evidence="1">Bacterial flagellum basal body</location>
    </subcellularLocation>
    <subcellularLocation>
        <location evidence="2">Cell inner membrane</location>
        <topology evidence="2">Peripheral membrane protein</topology>
    </subcellularLocation>
</comment>
<dbReference type="SUPFAM" id="SSF48029">
    <property type="entry name" value="FliG"/>
    <property type="match status" value="1"/>
</dbReference>